<keyword evidence="1" id="KW-1133">Transmembrane helix</keyword>
<keyword evidence="1" id="KW-0812">Transmembrane</keyword>
<feature type="domain" description="Low molecular weight protein antigen 6 PH" evidence="2">
    <location>
        <begin position="101"/>
        <end position="170"/>
    </location>
</feature>
<accession>A0AAP4BYC2</accession>
<evidence type="ECO:0000259" key="2">
    <source>
        <dbReference type="Pfam" id="PF10756"/>
    </source>
</evidence>
<keyword evidence="1" id="KW-0472">Membrane</keyword>
<protein>
    <submittedName>
        <fullName evidence="3">PH domain-containing protein</fullName>
    </submittedName>
</protein>
<organism evidence="3 4">
    <name type="scientific">Corynebacterium propinquum</name>
    <dbReference type="NCBI Taxonomy" id="43769"/>
    <lineage>
        <taxon>Bacteria</taxon>
        <taxon>Bacillati</taxon>
        <taxon>Actinomycetota</taxon>
        <taxon>Actinomycetes</taxon>
        <taxon>Mycobacteriales</taxon>
        <taxon>Corynebacteriaceae</taxon>
        <taxon>Corynebacterium</taxon>
    </lineage>
</organism>
<name>A0AAP4BYC2_9CORY</name>
<evidence type="ECO:0000256" key="1">
    <source>
        <dbReference type="SAM" id="Phobius"/>
    </source>
</evidence>
<dbReference type="AlphaFoldDB" id="A0AAP4BYC2"/>
<dbReference type="EMBL" id="JASNVP010000002">
    <property type="protein sequence ID" value="MDK4325412.1"/>
    <property type="molecule type" value="Genomic_DNA"/>
</dbReference>
<dbReference type="InterPro" id="IPR019692">
    <property type="entry name" value="CFP-6_PH"/>
</dbReference>
<feature type="transmembrane region" description="Helical" evidence="1">
    <location>
        <begin position="47"/>
        <end position="67"/>
    </location>
</feature>
<dbReference type="RefSeq" id="WP_284589498.1">
    <property type="nucleotide sequence ID" value="NZ_JASNVP010000002.1"/>
</dbReference>
<sequence length="180" mass="20373">MTSQSHEGSSRKQLDEKKLAAYTALDPFSVTSDKPWQLTITSRRLRGYAGILIPIILAVHIFMAWQLSLEFTGAAVTGIDFIAFPGVGLIISVLVWLALSRPRVRVNSDGVEVRNIIGTRFYYWQLIYGLSFPEGARMARLELPEFEYMPLWAIQASDGKDTIEAVRKFRALEAQYMPEE</sequence>
<feature type="transmembrane region" description="Helical" evidence="1">
    <location>
        <begin position="79"/>
        <end position="99"/>
    </location>
</feature>
<reference evidence="3" key="1">
    <citation type="submission" date="2023-05" db="EMBL/GenBank/DDBJ databases">
        <title>Metabolic capabilities are highly conserved among human nasal-associated Corynebacterium species in pangenomic analyses.</title>
        <authorList>
            <person name="Tran T.H."/>
            <person name="Roberts A.Q."/>
            <person name="Escapa I.F."/>
            <person name="Gao W."/>
            <person name="Conlan S."/>
            <person name="Kong H."/>
            <person name="Segre J.A."/>
            <person name="Kelly M.S."/>
            <person name="Lemon K.P."/>
        </authorList>
    </citation>
    <scope>NUCLEOTIDE SEQUENCE</scope>
    <source>
        <strain evidence="3">KPL2654</strain>
    </source>
</reference>
<comment type="caution">
    <text evidence="3">The sequence shown here is derived from an EMBL/GenBank/DDBJ whole genome shotgun (WGS) entry which is preliminary data.</text>
</comment>
<dbReference type="Pfam" id="PF10756">
    <property type="entry name" value="bPH_6"/>
    <property type="match status" value="1"/>
</dbReference>
<gene>
    <name evidence="3" type="ORF">QPX54_02635</name>
</gene>
<dbReference type="Proteomes" id="UP001226160">
    <property type="component" value="Unassembled WGS sequence"/>
</dbReference>
<evidence type="ECO:0000313" key="3">
    <source>
        <dbReference type="EMBL" id="MDK4325412.1"/>
    </source>
</evidence>
<evidence type="ECO:0000313" key="4">
    <source>
        <dbReference type="Proteomes" id="UP001226160"/>
    </source>
</evidence>
<proteinExistence type="predicted"/>